<feature type="domain" description="HNH nuclease" evidence="1">
    <location>
        <begin position="320"/>
        <end position="370"/>
    </location>
</feature>
<dbReference type="InterPro" id="IPR002711">
    <property type="entry name" value="HNH"/>
</dbReference>
<reference evidence="2 3" key="1">
    <citation type="submission" date="2019-05" db="EMBL/GenBank/DDBJ databases">
        <authorList>
            <person name="Lee S.D."/>
        </authorList>
    </citation>
    <scope>NUCLEOTIDE SEQUENCE [LARGE SCALE GENOMIC DNA]</scope>
    <source>
        <strain evidence="2 3">YC2-7</strain>
    </source>
</reference>
<dbReference type="Pfam" id="PF01844">
    <property type="entry name" value="HNH"/>
    <property type="match status" value="1"/>
</dbReference>
<protein>
    <submittedName>
        <fullName evidence="2">HNH endonuclease</fullName>
    </submittedName>
</protein>
<dbReference type="RefSeq" id="WP_169584924.1">
    <property type="nucleotide sequence ID" value="NZ_VCQU01000001.1"/>
</dbReference>
<evidence type="ECO:0000313" key="3">
    <source>
        <dbReference type="Proteomes" id="UP000535543"/>
    </source>
</evidence>
<dbReference type="EMBL" id="VCQU01000001">
    <property type="protein sequence ID" value="NMN94250.1"/>
    <property type="molecule type" value="Genomic_DNA"/>
</dbReference>
<reference evidence="2 3" key="2">
    <citation type="submission" date="2020-06" db="EMBL/GenBank/DDBJ databases">
        <title>Antribacter stalactiti gen. nov., sp. nov., a new member of the family Nacardiaceae isolated from a cave.</title>
        <authorList>
            <person name="Kim I.S."/>
        </authorList>
    </citation>
    <scope>NUCLEOTIDE SEQUENCE [LARGE SCALE GENOMIC DNA]</scope>
    <source>
        <strain evidence="2 3">YC2-7</strain>
    </source>
</reference>
<dbReference type="GO" id="GO:0003676">
    <property type="term" value="F:nucleic acid binding"/>
    <property type="evidence" value="ECO:0007669"/>
    <property type="project" value="InterPro"/>
</dbReference>
<gene>
    <name evidence="2" type="ORF">FGL95_04255</name>
</gene>
<accession>A0A848KDL0</accession>
<keyword evidence="2" id="KW-0378">Hydrolase</keyword>
<dbReference type="Proteomes" id="UP000535543">
    <property type="component" value="Unassembled WGS sequence"/>
</dbReference>
<dbReference type="AlphaFoldDB" id="A0A848KDL0"/>
<dbReference type="GO" id="GO:0004519">
    <property type="term" value="F:endonuclease activity"/>
    <property type="evidence" value="ECO:0007669"/>
    <property type="project" value="UniProtKB-KW"/>
</dbReference>
<organism evidence="2 3">
    <name type="scientific">Antrihabitans stalactiti</name>
    <dbReference type="NCBI Taxonomy" id="2584121"/>
    <lineage>
        <taxon>Bacteria</taxon>
        <taxon>Bacillati</taxon>
        <taxon>Actinomycetota</taxon>
        <taxon>Actinomycetes</taxon>
        <taxon>Mycobacteriales</taxon>
        <taxon>Nocardiaceae</taxon>
        <taxon>Antrihabitans</taxon>
    </lineage>
</organism>
<sequence length="428" mass="45477">MFDSRILELATKVAGLDDDAHVDRIAALEELKSACAAVQATAALQLDTARRVERAERGVPKRLQGRGIGTEVALARRESPNKGDRLLGFARAMAEMPHTHALLAAGKLNEWRATLLVQETACLTKEDRATVDEQLCADPTVLDGLGDRAVAAKAREHAARLDVEALVRRGQRAVGDRHVSVRPAADSMVRLSALVPVVAGIGAYAALRRDADALVGTGAAGERSRSQVMADLLVERLTGTGTTAAQPVSVNVVISDEALFGDAEAPAHVDGYGDLPAAIARTWISEAVEGDVAELRRVYAHPGSGALVNLESVARCFPKGLARFINLRDKVCRTPWCDAPIRHSDHIEPVENGGATTASNGAGLCEACNYAKQGLGWHTEPLPGLALHRISVITPDGHTYLSTAPPLPRPATTYARMVQALRDVTRAA</sequence>
<evidence type="ECO:0000313" key="2">
    <source>
        <dbReference type="EMBL" id="NMN94250.1"/>
    </source>
</evidence>
<comment type="caution">
    <text evidence="2">The sequence shown here is derived from an EMBL/GenBank/DDBJ whole genome shotgun (WGS) entry which is preliminary data.</text>
</comment>
<dbReference type="GO" id="GO:0008270">
    <property type="term" value="F:zinc ion binding"/>
    <property type="evidence" value="ECO:0007669"/>
    <property type="project" value="InterPro"/>
</dbReference>
<evidence type="ECO:0000259" key="1">
    <source>
        <dbReference type="SMART" id="SM00507"/>
    </source>
</evidence>
<keyword evidence="3" id="KW-1185">Reference proteome</keyword>
<dbReference type="Gene3D" id="1.10.30.50">
    <property type="match status" value="1"/>
</dbReference>
<dbReference type="SMART" id="SM00507">
    <property type="entry name" value="HNHc"/>
    <property type="match status" value="1"/>
</dbReference>
<name>A0A848KDL0_9NOCA</name>
<dbReference type="CDD" id="cd00085">
    <property type="entry name" value="HNHc"/>
    <property type="match status" value="1"/>
</dbReference>
<keyword evidence="2" id="KW-0255">Endonuclease</keyword>
<dbReference type="InterPro" id="IPR003615">
    <property type="entry name" value="HNH_nuc"/>
</dbReference>
<keyword evidence="2" id="KW-0540">Nuclease</keyword>
<proteinExistence type="predicted"/>